<proteinExistence type="predicted"/>
<name>A0A2H0W9D4_9BACT</name>
<evidence type="ECO:0000256" key="2">
    <source>
        <dbReference type="SAM" id="MobiDB-lite"/>
    </source>
</evidence>
<feature type="coiled-coil region" evidence="1">
    <location>
        <begin position="356"/>
        <end position="396"/>
    </location>
</feature>
<dbReference type="Gene3D" id="2.120.10.30">
    <property type="entry name" value="TolB, C-terminal domain"/>
    <property type="match status" value="1"/>
</dbReference>
<comment type="caution">
    <text evidence="4">The sequence shown here is derived from an EMBL/GenBank/DDBJ whole genome shotgun (WGS) entry which is preliminary data.</text>
</comment>
<evidence type="ECO:0000313" key="5">
    <source>
        <dbReference type="Proteomes" id="UP000230093"/>
    </source>
</evidence>
<evidence type="ECO:0000256" key="1">
    <source>
        <dbReference type="SAM" id="Coils"/>
    </source>
</evidence>
<feature type="region of interest" description="Disordered" evidence="2">
    <location>
        <begin position="218"/>
        <end position="241"/>
    </location>
</feature>
<feature type="transmembrane region" description="Helical" evidence="3">
    <location>
        <begin position="296"/>
        <end position="315"/>
    </location>
</feature>
<dbReference type="EMBL" id="PEZT01000015">
    <property type="protein sequence ID" value="PIS09237.1"/>
    <property type="molecule type" value="Genomic_DNA"/>
</dbReference>
<keyword evidence="3" id="KW-1133">Transmembrane helix</keyword>
<evidence type="ECO:0000256" key="3">
    <source>
        <dbReference type="SAM" id="Phobius"/>
    </source>
</evidence>
<evidence type="ECO:0008006" key="6">
    <source>
        <dbReference type="Google" id="ProtNLM"/>
    </source>
</evidence>
<reference evidence="5" key="1">
    <citation type="submission" date="2017-09" db="EMBL/GenBank/DDBJ databases">
        <title>Depth-based differentiation of microbial function through sediment-hosted aquifers and enrichment of novel symbionts in the deep terrestrial subsurface.</title>
        <authorList>
            <person name="Probst A.J."/>
            <person name="Ladd B."/>
            <person name="Jarett J.K."/>
            <person name="Geller-Mcgrath D.E."/>
            <person name="Sieber C.M.K."/>
            <person name="Emerson J.B."/>
            <person name="Anantharaman K."/>
            <person name="Thomas B.C."/>
            <person name="Malmstrom R."/>
            <person name="Stieglmeier M."/>
            <person name="Klingl A."/>
            <person name="Woyke T."/>
            <person name="Ryan C.M."/>
            <person name="Banfield J.F."/>
        </authorList>
    </citation>
    <scope>NUCLEOTIDE SEQUENCE [LARGE SCALE GENOMIC DNA]</scope>
</reference>
<gene>
    <name evidence="4" type="ORF">COT75_02625</name>
</gene>
<organism evidence="4 5">
    <name type="scientific">Candidatus Beckwithbacteria bacterium CG10_big_fil_rev_8_21_14_0_10_34_10</name>
    <dbReference type="NCBI Taxonomy" id="1974495"/>
    <lineage>
        <taxon>Bacteria</taxon>
        <taxon>Candidatus Beckwithiibacteriota</taxon>
    </lineage>
</organism>
<evidence type="ECO:0000313" key="4">
    <source>
        <dbReference type="EMBL" id="PIS09237.1"/>
    </source>
</evidence>
<dbReference type="InterPro" id="IPR011042">
    <property type="entry name" value="6-blade_b-propeller_TolB-like"/>
</dbReference>
<keyword evidence="1" id="KW-0175">Coiled coil</keyword>
<keyword evidence="3" id="KW-0812">Transmembrane</keyword>
<accession>A0A2H0W9D4</accession>
<dbReference type="SUPFAM" id="SSF101898">
    <property type="entry name" value="NHL repeat"/>
    <property type="match status" value="1"/>
</dbReference>
<keyword evidence="3" id="KW-0472">Membrane</keyword>
<sequence>MKKFELEVGKIVGTGSKDCWSQTHVFLPKDEEKQAQYGNLLVCFSLQNKKEGLDMASFGKEIISRFHEIYYSSLEKSSLNRLKISLQSLLREFSNQVSLEIIAGVIIKKDNQVASYFSLFGAGRVMILRDNKLVTLLKEALEEPQSTSGFLKDNDLLFFGSSQVFKILPSPSLKEALESLDVGKTVEALAPEIHAQSQNSQSAAIALKVAIEQEEEKEATEEIGAEEEQSASEPKSEQDKKILFSPKKQRSKVFKNVFLVFKNIPFLGKKLIQDFKHQPDIFIKDKQKKERAKKTTLSIAIILVFLLLVSIVLGSRKKINLEDFKKSEAIFEEVNFKFDQAKDLFEVNPLKARVLLNEAKEKLKSMEVDLKTKKEKEQFDSLFREIEAKLEEVAREYQVEADIFLDLSLVKEDFKASDWDFDSESLQLLDIKTGTVLGVNLLNKAAKITAGGERLVNSLQIGAAEDILFVLKDNKIVLVDSTKGEAFEEKKAKDWGEITDIIGFSGNAYLLDSLKGKIYKYTKDGRGLGGQTDFFNTKSFNLEGSVDMAIDGSVWVLFSDGTVVKFVRGVKDSFVVTGIDDDFKEPEKIHTDENLENLYILDRQNTRVILVNKETGEYDSSYIWPGIAGAYDVFASEEQGKILLLTGDRIYEIELKSK</sequence>
<protein>
    <recommendedName>
        <fullName evidence="6">PPM-type phosphatase domain-containing protein</fullName>
    </recommendedName>
</protein>
<dbReference type="AlphaFoldDB" id="A0A2H0W9D4"/>
<feature type="compositionally biased region" description="Acidic residues" evidence="2">
    <location>
        <begin position="218"/>
        <end position="230"/>
    </location>
</feature>
<dbReference type="Proteomes" id="UP000230093">
    <property type="component" value="Unassembled WGS sequence"/>
</dbReference>